<proteinExistence type="predicted"/>
<evidence type="ECO:0000313" key="1">
    <source>
        <dbReference type="EMBL" id="EOY24409.1"/>
    </source>
</evidence>
<organism evidence="1 2">
    <name type="scientific">Theobroma cacao</name>
    <name type="common">Cacao</name>
    <name type="synonym">Cocoa</name>
    <dbReference type="NCBI Taxonomy" id="3641"/>
    <lineage>
        <taxon>Eukaryota</taxon>
        <taxon>Viridiplantae</taxon>
        <taxon>Streptophyta</taxon>
        <taxon>Embryophyta</taxon>
        <taxon>Tracheophyta</taxon>
        <taxon>Spermatophyta</taxon>
        <taxon>Magnoliopsida</taxon>
        <taxon>eudicotyledons</taxon>
        <taxon>Gunneridae</taxon>
        <taxon>Pentapetalae</taxon>
        <taxon>rosids</taxon>
        <taxon>malvids</taxon>
        <taxon>Malvales</taxon>
        <taxon>Malvaceae</taxon>
        <taxon>Byttnerioideae</taxon>
        <taxon>Theobroma</taxon>
    </lineage>
</organism>
<sequence length="145" mass="16688">MNQSLQKNHEFFELPFMARCGESSKPREFPSHNQGIEEMVIVDRALSKEKEFITLKKDKKRRQLGRSSPGDVDITNLHSTVYCLMEKKKLLHQPGIEPGEKAIDAGVKELYIDGGKISRKQKKEWQFAQTAKKLKIVSRIVMFNA</sequence>
<gene>
    <name evidence="1" type="ORF">TCM_016017</name>
</gene>
<protein>
    <submittedName>
        <fullName evidence="1">Uncharacterized protein</fullName>
    </submittedName>
</protein>
<dbReference type="AlphaFoldDB" id="A0A061GBH5"/>
<dbReference type="InParanoid" id="A0A061GBH5"/>
<name>A0A061GBH5_THECC</name>
<evidence type="ECO:0000313" key="2">
    <source>
        <dbReference type="Proteomes" id="UP000026915"/>
    </source>
</evidence>
<dbReference type="EMBL" id="CM001881">
    <property type="protein sequence ID" value="EOY24409.1"/>
    <property type="molecule type" value="Genomic_DNA"/>
</dbReference>
<dbReference type="Gramene" id="EOY24409">
    <property type="protein sequence ID" value="EOY24409"/>
    <property type="gene ID" value="TCM_016017"/>
</dbReference>
<dbReference type="HOGENOM" id="CLU_1790391_0_0_1"/>
<accession>A0A061GBH5</accession>
<keyword evidence="2" id="KW-1185">Reference proteome</keyword>
<dbReference type="Proteomes" id="UP000026915">
    <property type="component" value="Chromosome 3"/>
</dbReference>
<reference evidence="1 2" key="1">
    <citation type="journal article" date="2013" name="Genome Biol.">
        <title>The genome sequence of the most widely cultivated cacao type and its use to identify candidate genes regulating pod color.</title>
        <authorList>
            <person name="Motamayor J.C."/>
            <person name="Mockaitis K."/>
            <person name="Schmutz J."/>
            <person name="Haiminen N."/>
            <person name="Iii D.L."/>
            <person name="Cornejo O."/>
            <person name="Findley S.D."/>
            <person name="Zheng P."/>
            <person name="Utro F."/>
            <person name="Royaert S."/>
            <person name="Saski C."/>
            <person name="Jenkins J."/>
            <person name="Podicheti R."/>
            <person name="Zhao M."/>
            <person name="Scheffler B.E."/>
            <person name="Stack J.C."/>
            <person name="Feltus F.A."/>
            <person name="Mustiga G.M."/>
            <person name="Amores F."/>
            <person name="Phillips W."/>
            <person name="Marelli J.P."/>
            <person name="May G.D."/>
            <person name="Shapiro H."/>
            <person name="Ma J."/>
            <person name="Bustamante C.D."/>
            <person name="Schnell R.J."/>
            <person name="Main D."/>
            <person name="Gilbert D."/>
            <person name="Parida L."/>
            <person name="Kuhn D.N."/>
        </authorList>
    </citation>
    <scope>NUCLEOTIDE SEQUENCE [LARGE SCALE GENOMIC DNA]</scope>
    <source>
        <strain evidence="2">cv. Matina 1-6</strain>
    </source>
</reference>